<protein>
    <submittedName>
        <fullName evidence="1">Uncharacterized protein</fullName>
    </submittedName>
</protein>
<dbReference type="Gene3D" id="2.120.10.30">
    <property type="entry name" value="TolB, C-terminal domain"/>
    <property type="match status" value="1"/>
</dbReference>
<organism evidence="1 2">
    <name type="scientific">Chitinophaga lutea</name>
    <dbReference type="NCBI Taxonomy" id="2488634"/>
    <lineage>
        <taxon>Bacteria</taxon>
        <taxon>Pseudomonadati</taxon>
        <taxon>Bacteroidota</taxon>
        <taxon>Chitinophagia</taxon>
        <taxon>Chitinophagales</taxon>
        <taxon>Chitinophagaceae</taxon>
        <taxon>Chitinophaga</taxon>
    </lineage>
</organism>
<dbReference type="Proteomes" id="UP000278351">
    <property type="component" value="Unassembled WGS sequence"/>
</dbReference>
<proteinExistence type="predicted"/>
<dbReference type="InterPro" id="IPR011659">
    <property type="entry name" value="WD40"/>
</dbReference>
<dbReference type="AlphaFoldDB" id="A0A3N4PM58"/>
<evidence type="ECO:0000313" key="1">
    <source>
        <dbReference type="EMBL" id="RPE08658.1"/>
    </source>
</evidence>
<accession>A0A3N4PM58</accession>
<gene>
    <name evidence="1" type="ORF">EGT74_16600</name>
</gene>
<keyword evidence="2" id="KW-1185">Reference proteome</keyword>
<reference evidence="1 2" key="1">
    <citation type="submission" date="2018-11" db="EMBL/GenBank/DDBJ databases">
        <title>Chitinophaga lutea sp.nov., isolate from arsenic contaminated soil.</title>
        <authorList>
            <person name="Zong Y."/>
        </authorList>
    </citation>
    <scope>NUCLEOTIDE SEQUENCE [LARGE SCALE GENOMIC DNA]</scope>
    <source>
        <strain evidence="1 2">ZY74</strain>
    </source>
</reference>
<name>A0A3N4PM58_9BACT</name>
<comment type="caution">
    <text evidence="1">The sequence shown here is derived from an EMBL/GenBank/DDBJ whole genome shotgun (WGS) entry which is preliminary data.</text>
</comment>
<dbReference type="InterPro" id="IPR011042">
    <property type="entry name" value="6-blade_b-propeller_TolB-like"/>
</dbReference>
<dbReference type="SUPFAM" id="SSF82171">
    <property type="entry name" value="DPP6 N-terminal domain-like"/>
    <property type="match status" value="1"/>
</dbReference>
<dbReference type="EMBL" id="RPDH01000002">
    <property type="protein sequence ID" value="RPE08658.1"/>
    <property type="molecule type" value="Genomic_DNA"/>
</dbReference>
<dbReference type="Pfam" id="PF07676">
    <property type="entry name" value="PD40"/>
    <property type="match status" value="3"/>
</dbReference>
<sequence length="398" mass="44054">MIFASSSSMMRWRPADAGVKALFPSGSMRMAPGADSRKYCLPGSVNATGNHLCIFIGGSVFRISIQKEHAAFSAWFFSNLGRRRPQGSRAGRIYHPKTQTLMKRQLYRFAAAACIFSIVRCGTPERGGIPYPRPLPDSTALAFLPGIVSGDSLDFNAAFSPDGRTFYFCRSEKGRWRMLQSSYDGERWEMPVTASFADTAYSQADPCFGPDGALYYISNRPRDAADTLPDYDIWFVRPLAGGKWSAPENLHAVNSDSTEYYVSFAPNGNIYFASNRPGGYGSFDIYCSRPRNGQYALPENLGGAVNSAAMEHDPFPTADETLLLFTSVDRPGGYGSGDIYYAKKENGQRWATAQNAGPKINTPSYEYCSYLTPDGLYYFFSSNFDVRWISTKHLPGGR</sequence>
<evidence type="ECO:0000313" key="2">
    <source>
        <dbReference type="Proteomes" id="UP000278351"/>
    </source>
</evidence>